<dbReference type="PANTHER" id="PTHR11552:SF147">
    <property type="entry name" value="CHOLINE DEHYDROGENASE, MITOCHONDRIAL"/>
    <property type="match status" value="1"/>
</dbReference>
<sequence>MPGVRAVLGADVVIVGAGPTGSALAVRLSDDTTPGAARSVQLLEAGPAPATCDAVPPEVLDGTRMAAARPGHALNWSFTGKVAPGTRRPVPRGRVAGGSGAINGGVFIRGTREDFDAIAALGHPDWSYERVLPSFAAVEHDHDFAGPPHGRRGPVPVRRTFPGSASPLTEAFWAACRGLGYPWEPDKNAPGPPGVGPVPVNVVSGIRHSALLTHLLPHAGRPHLTVRGGVLVRRILFAGTRAIGVEAETEGRVQVVRGDEIVLAAGAIGSARLLLLSGVGPADELADLGIRVVHGAPAVGRAVTDHPGVAVGITPVPSAVPAARTAVVEAALHAVSTAADEGTGARRDGDLEIMPYTAPFTELIPGGAGTPPGEVAFGVTLLRTASSGAIRLASADPHAPPLITYRHLTSAADRARLREGVRRCAEILTSAPLRRLTASYGGPPAAVLGSDRALDTWIGERVSTANHLSGGCAMGEVTDAQGRVHGVTGLRVADSSILPRAPSRGTAATAAMMGEHLARSFPPTLES</sequence>
<keyword evidence="3" id="KW-0285">Flavoprotein</keyword>
<dbReference type="InterPro" id="IPR023978">
    <property type="entry name" value="GMC_oxidoreductase_bact"/>
</dbReference>
<dbReference type="OrthoDB" id="9785276at2"/>
<protein>
    <submittedName>
        <fullName evidence="8">Mycofactocin system GMC family oxidoreductase MftG</fullName>
    </submittedName>
</protein>
<gene>
    <name evidence="8" type="primary">mftG</name>
    <name evidence="8" type="ORF">CDO52_23065</name>
</gene>
<dbReference type="GO" id="GO:0050660">
    <property type="term" value="F:flavin adenine dinucleotide binding"/>
    <property type="evidence" value="ECO:0007669"/>
    <property type="project" value="InterPro"/>
</dbReference>
<dbReference type="InterPro" id="IPR000172">
    <property type="entry name" value="GMC_OxRdtase_N"/>
</dbReference>
<dbReference type="Pfam" id="PF05199">
    <property type="entry name" value="GMC_oxred_C"/>
    <property type="match status" value="1"/>
</dbReference>
<dbReference type="InterPro" id="IPR007867">
    <property type="entry name" value="GMC_OxRtase_C"/>
</dbReference>
<evidence type="ECO:0000256" key="3">
    <source>
        <dbReference type="ARBA" id="ARBA00022630"/>
    </source>
</evidence>
<dbReference type="PIRSF" id="PIRSF000137">
    <property type="entry name" value="Alcohol_oxidase"/>
    <property type="match status" value="1"/>
</dbReference>
<name>A0A223SE47_9ACTN</name>
<keyword evidence="4 5" id="KW-0274">FAD</keyword>
<accession>A0A223SE47</accession>
<dbReference type="NCBIfam" id="TIGR03970">
    <property type="entry name" value="Rv0697"/>
    <property type="match status" value="1"/>
</dbReference>
<evidence type="ECO:0000256" key="2">
    <source>
        <dbReference type="ARBA" id="ARBA00010790"/>
    </source>
</evidence>
<dbReference type="SUPFAM" id="SSF51905">
    <property type="entry name" value="FAD/NAD(P)-binding domain"/>
    <property type="match status" value="1"/>
</dbReference>
<feature type="binding site" evidence="5">
    <location>
        <position position="232"/>
    </location>
    <ligand>
        <name>FAD</name>
        <dbReference type="ChEBI" id="CHEBI:57692"/>
    </ligand>
</feature>
<dbReference type="Gene3D" id="3.30.410.40">
    <property type="match status" value="1"/>
</dbReference>
<dbReference type="InterPro" id="IPR036188">
    <property type="entry name" value="FAD/NAD-bd_sf"/>
</dbReference>
<evidence type="ECO:0000313" key="9">
    <source>
        <dbReference type="Proteomes" id="UP000215005"/>
    </source>
</evidence>
<reference evidence="8 9" key="1">
    <citation type="submission" date="2017-08" db="EMBL/GenBank/DDBJ databases">
        <title>The complete genome sequence of Nocardiopsis gilva YIM 90087.</title>
        <authorList>
            <person name="Yin M."/>
            <person name="Tang S."/>
        </authorList>
    </citation>
    <scope>NUCLEOTIDE SEQUENCE [LARGE SCALE GENOMIC DNA]</scope>
    <source>
        <strain evidence="8 9">YIM 90087</strain>
    </source>
</reference>
<feature type="binding site" evidence="5">
    <location>
        <begin position="103"/>
        <end position="106"/>
    </location>
    <ligand>
        <name>FAD</name>
        <dbReference type="ChEBI" id="CHEBI:57692"/>
    </ligand>
</feature>
<dbReference type="InterPro" id="IPR012132">
    <property type="entry name" value="GMC_OxRdtase"/>
</dbReference>
<dbReference type="AlphaFoldDB" id="A0A223SE47"/>
<dbReference type="Gene3D" id="3.50.50.60">
    <property type="entry name" value="FAD/NAD(P)-binding domain"/>
    <property type="match status" value="1"/>
</dbReference>
<keyword evidence="9" id="KW-1185">Reference proteome</keyword>
<dbReference type="Pfam" id="PF00732">
    <property type="entry name" value="GMC_oxred_N"/>
    <property type="match status" value="1"/>
</dbReference>
<dbReference type="EMBL" id="CP022753">
    <property type="protein sequence ID" value="ASU86395.1"/>
    <property type="molecule type" value="Genomic_DNA"/>
</dbReference>
<comment type="cofactor">
    <cofactor evidence="1 5">
        <name>FAD</name>
        <dbReference type="ChEBI" id="CHEBI:57692"/>
    </cofactor>
</comment>
<feature type="domain" description="Glucose-methanol-choline oxidoreductase N-terminal" evidence="6">
    <location>
        <begin position="13"/>
        <end position="307"/>
    </location>
</feature>
<organism evidence="8 9">
    <name type="scientific">Nocardiopsis gilva YIM 90087</name>
    <dbReference type="NCBI Taxonomy" id="1235441"/>
    <lineage>
        <taxon>Bacteria</taxon>
        <taxon>Bacillati</taxon>
        <taxon>Actinomycetota</taxon>
        <taxon>Actinomycetes</taxon>
        <taxon>Streptosporangiales</taxon>
        <taxon>Nocardiopsidaceae</taxon>
        <taxon>Nocardiopsis</taxon>
    </lineage>
</organism>
<evidence type="ECO:0000259" key="6">
    <source>
        <dbReference type="Pfam" id="PF00732"/>
    </source>
</evidence>
<dbReference type="SUPFAM" id="SSF54373">
    <property type="entry name" value="FAD-linked reductases, C-terminal domain"/>
    <property type="match status" value="1"/>
</dbReference>
<feature type="domain" description="Glucose-methanol-choline oxidoreductase C-terminal" evidence="7">
    <location>
        <begin position="386"/>
        <end position="514"/>
    </location>
</feature>
<evidence type="ECO:0000256" key="1">
    <source>
        <dbReference type="ARBA" id="ARBA00001974"/>
    </source>
</evidence>
<proteinExistence type="inferred from homology"/>
<evidence type="ECO:0000313" key="8">
    <source>
        <dbReference type="EMBL" id="ASU86395.1"/>
    </source>
</evidence>
<evidence type="ECO:0000256" key="4">
    <source>
        <dbReference type="ARBA" id="ARBA00022827"/>
    </source>
</evidence>
<dbReference type="GO" id="GO:0016614">
    <property type="term" value="F:oxidoreductase activity, acting on CH-OH group of donors"/>
    <property type="evidence" value="ECO:0007669"/>
    <property type="project" value="InterPro"/>
</dbReference>
<dbReference type="KEGG" id="ngv:CDO52_23065"/>
<dbReference type="Proteomes" id="UP000215005">
    <property type="component" value="Chromosome"/>
</dbReference>
<dbReference type="PANTHER" id="PTHR11552">
    <property type="entry name" value="GLUCOSE-METHANOL-CHOLINE GMC OXIDOREDUCTASE"/>
    <property type="match status" value="1"/>
</dbReference>
<evidence type="ECO:0000256" key="5">
    <source>
        <dbReference type="PIRSR" id="PIRSR000137-2"/>
    </source>
</evidence>
<comment type="similarity">
    <text evidence="2">Belongs to the GMC oxidoreductase family.</text>
</comment>
<feature type="binding site" evidence="5">
    <location>
        <position position="95"/>
    </location>
    <ligand>
        <name>FAD</name>
        <dbReference type="ChEBI" id="CHEBI:57692"/>
    </ligand>
</feature>
<evidence type="ECO:0000259" key="7">
    <source>
        <dbReference type="Pfam" id="PF05199"/>
    </source>
</evidence>